<feature type="compositionally biased region" description="Basic residues" evidence="1">
    <location>
        <begin position="49"/>
        <end position="58"/>
    </location>
</feature>
<protein>
    <submittedName>
        <fullName evidence="2">NRPS</fullName>
    </submittedName>
</protein>
<evidence type="ECO:0000313" key="2">
    <source>
        <dbReference type="EMBL" id="AFP49770.1"/>
    </source>
</evidence>
<feature type="non-terminal residue" evidence="2">
    <location>
        <position position="1"/>
    </location>
</feature>
<feature type="compositionally biased region" description="Basic residues" evidence="1">
    <location>
        <begin position="177"/>
        <end position="191"/>
    </location>
</feature>
<feature type="compositionally biased region" description="Basic residues" evidence="1">
    <location>
        <begin position="203"/>
        <end position="216"/>
    </location>
</feature>
<name>J7FW58_9ACTN</name>
<reference evidence="2" key="1">
    <citation type="submission" date="2012-05" db="EMBL/GenBank/DDBJ databases">
        <title>Investigation of Non-ribosomal Peptide Synthetases (NRPSs) Genes in Terrestrial Streptomyces Strains.</title>
        <authorList>
            <person name="Ince Yilmaz E."/>
        </authorList>
    </citation>
    <scope>NUCLEOTIDE SEQUENCE</scope>
    <source>
        <strain evidence="2">BSH50-27</strain>
    </source>
</reference>
<feature type="compositionally biased region" description="Basic residues" evidence="1">
    <location>
        <begin position="134"/>
        <end position="148"/>
    </location>
</feature>
<feature type="compositionally biased region" description="Low complexity" evidence="1">
    <location>
        <begin position="95"/>
        <end position="105"/>
    </location>
</feature>
<gene>
    <name evidence="2" type="primary">nrps</name>
</gene>
<feature type="region of interest" description="Disordered" evidence="1">
    <location>
        <begin position="134"/>
        <end position="216"/>
    </location>
</feature>
<feature type="compositionally biased region" description="Low complexity" evidence="1">
    <location>
        <begin position="167"/>
        <end position="176"/>
    </location>
</feature>
<dbReference type="EMBL" id="JX008828">
    <property type="protein sequence ID" value="AFP49770.1"/>
    <property type="molecule type" value="Genomic_DNA"/>
</dbReference>
<feature type="region of interest" description="Disordered" evidence="1">
    <location>
        <begin position="49"/>
        <end position="115"/>
    </location>
</feature>
<proteinExistence type="predicted"/>
<sequence>RRTHQHADQPSATHLRAGVGRARPPRLPDRPHRVVRLRHVVGGAVVARRRPRGAHLRRGTAPGRAPVGRVLPGARDRRHQRDPDLRATASRRGPAGRSGTAARVGAARRRGRHTVAVAAARRDRGDGRLQPVRAHRVHHQHPRHRHLRVPGPGGGRGHRQHRRVRPRPVAAAPAGRGPRRTVRVRHRHRARLSGAARTDRAPLRRRPLRRTRRAHV</sequence>
<evidence type="ECO:0000256" key="1">
    <source>
        <dbReference type="SAM" id="MobiDB-lite"/>
    </source>
</evidence>
<accession>J7FW58</accession>
<dbReference type="AlphaFoldDB" id="J7FW58"/>
<feature type="non-terminal residue" evidence="2">
    <location>
        <position position="216"/>
    </location>
</feature>
<feature type="region of interest" description="Disordered" evidence="1">
    <location>
        <begin position="1"/>
        <end position="31"/>
    </location>
</feature>
<feature type="compositionally biased region" description="Basic residues" evidence="1">
    <location>
        <begin position="156"/>
        <end position="166"/>
    </location>
</feature>
<organism evidence="2">
    <name type="scientific">Streptomyces sp. BSH50-27</name>
    <dbReference type="NCBI Taxonomy" id="1211546"/>
    <lineage>
        <taxon>Bacteria</taxon>
        <taxon>Bacillati</taxon>
        <taxon>Actinomycetota</taxon>
        <taxon>Actinomycetes</taxon>
        <taxon>Kitasatosporales</taxon>
        <taxon>Streptomycetaceae</taxon>
        <taxon>Streptomyces</taxon>
    </lineage>
</organism>